<keyword evidence="1" id="KW-0813">Transport</keyword>
<evidence type="ECO:0000313" key="5">
    <source>
        <dbReference type="Proteomes" id="UP000823749"/>
    </source>
</evidence>
<dbReference type="Proteomes" id="UP000823749">
    <property type="component" value="Chromosome 2"/>
</dbReference>
<dbReference type="Pfam" id="PF03997">
    <property type="entry name" value="VPS28"/>
    <property type="match status" value="1"/>
</dbReference>
<protein>
    <recommendedName>
        <fullName evidence="6">Vacuolar protein sorting-associated protein 28 homolog</fullName>
    </recommendedName>
</protein>
<dbReference type="PANTHER" id="PTHR12937">
    <property type="entry name" value="VACUOLAR PROTEIN SORTING 28, ISOFORM 2 VPS28"/>
    <property type="match status" value="1"/>
</dbReference>
<evidence type="ECO:0000259" key="3">
    <source>
        <dbReference type="PROSITE" id="PS51313"/>
    </source>
</evidence>
<dbReference type="InterPro" id="IPR017899">
    <property type="entry name" value="VPS28_C"/>
</dbReference>
<keyword evidence="5" id="KW-1185">Reference proteome</keyword>
<dbReference type="InterPro" id="IPR037206">
    <property type="entry name" value="VPS28_C_sf"/>
</dbReference>
<evidence type="ECO:0000259" key="2">
    <source>
        <dbReference type="PROSITE" id="PS51310"/>
    </source>
</evidence>
<dbReference type="PROSITE" id="PS51310">
    <property type="entry name" value="VPS28_C"/>
    <property type="match status" value="1"/>
</dbReference>
<gene>
    <name evidence="4" type="ORF">RHGRI_004520</name>
</gene>
<proteinExistence type="inferred from homology"/>
<dbReference type="SUPFAM" id="SSF140427">
    <property type="entry name" value="VPS28 C-terminal domain-like"/>
    <property type="match status" value="1"/>
</dbReference>
<organism evidence="4 5">
    <name type="scientific">Rhododendron griersonianum</name>
    <dbReference type="NCBI Taxonomy" id="479676"/>
    <lineage>
        <taxon>Eukaryota</taxon>
        <taxon>Viridiplantae</taxon>
        <taxon>Streptophyta</taxon>
        <taxon>Embryophyta</taxon>
        <taxon>Tracheophyta</taxon>
        <taxon>Spermatophyta</taxon>
        <taxon>Magnoliopsida</taxon>
        <taxon>eudicotyledons</taxon>
        <taxon>Gunneridae</taxon>
        <taxon>Pentapetalae</taxon>
        <taxon>asterids</taxon>
        <taxon>Ericales</taxon>
        <taxon>Ericaceae</taxon>
        <taxon>Ericoideae</taxon>
        <taxon>Rhodoreae</taxon>
        <taxon>Rhododendron</taxon>
    </lineage>
</organism>
<evidence type="ECO:0000256" key="1">
    <source>
        <dbReference type="PROSITE-ProRule" id="PRU00642"/>
    </source>
</evidence>
<dbReference type="PANTHER" id="PTHR12937:SF0">
    <property type="entry name" value="VACUOLAR PROTEIN SORTING-ASSOCIATED PROTEIN 28 HOMOLOG"/>
    <property type="match status" value="1"/>
</dbReference>
<dbReference type="InterPro" id="IPR017898">
    <property type="entry name" value="VPS28_N"/>
</dbReference>
<reference evidence="4" key="1">
    <citation type="submission" date="2020-08" db="EMBL/GenBank/DDBJ databases">
        <title>Plant Genome Project.</title>
        <authorList>
            <person name="Zhang R.-G."/>
        </authorList>
    </citation>
    <scope>NUCLEOTIDE SEQUENCE</scope>
    <source>
        <strain evidence="4">WSP0</strain>
        <tissue evidence="4">Leaf</tissue>
    </source>
</reference>
<accession>A0AAV6LA02</accession>
<dbReference type="AlphaFoldDB" id="A0AAV6LA02"/>
<comment type="caution">
    <text evidence="4">The sequence shown here is derived from an EMBL/GenBank/DDBJ whole genome shotgun (WGS) entry which is preliminary data.</text>
</comment>
<keyword evidence="1" id="KW-0653">Protein transport</keyword>
<name>A0AAV6LA02_9ERIC</name>
<dbReference type="PROSITE" id="PS51313">
    <property type="entry name" value="VPS28_N"/>
    <property type="match status" value="1"/>
</dbReference>
<dbReference type="EMBL" id="JACTNZ010000002">
    <property type="protein sequence ID" value="KAG5561500.1"/>
    <property type="molecule type" value="Genomic_DNA"/>
</dbReference>
<feature type="domain" description="VPS28 N-terminal" evidence="3">
    <location>
        <begin position="1"/>
        <end position="21"/>
    </location>
</feature>
<dbReference type="Gene3D" id="1.20.120.1130">
    <property type="match status" value="1"/>
</dbReference>
<dbReference type="GO" id="GO:0043328">
    <property type="term" value="P:protein transport to vacuole involved in ubiquitin-dependent protein catabolic process via the multivesicular body sorting pathway"/>
    <property type="evidence" value="ECO:0007669"/>
    <property type="project" value="TreeGrafter"/>
</dbReference>
<dbReference type="GO" id="GO:0000813">
    <property type="term" value="C:ESCRT I complex"/>
    <property type="evidence" value="ECO:0007669"/>
    <property type="project" value="InterPro"/>
</dbReference>
<sequence>MDCPAALNCLLITGVPATVEHRAAAATTMEPTIKNHTEKILELLSASHALQMNIIAVDQVHPLLSDLLSSLNKLAILPSDFEGKTKMKGWIAILSKMGAADELTKQQVRQLLLYLESSYNSFMATLPSSGTSLVCVSL</sequence>
<dbReference type="GO" id="GO:0044877">
    <property type="term" value="F:protein-containing complex binding"/>
    <property type="evidence" value="ECO:0007669"/>
    <property type="project" value="TreeGrafter"/>
</dbReference>
<comment type="similarity">
    <text evidence="1">Belongs to the VPS28 family.</text>
</comment>
<dbReference type="InterPro" id="IPR007143">
    <property type="entry name" value="Vps28"/>
</dbReference>
<evidence type="ECO:0000313" key="4">
    <source>
        <dbReference type="EMBL" id="KAG5561500.1"/>
    </source>
</evidence>
<evidence type="ECO:0008006" key="6">
    <source>
        <dbReference type="Google" id="ProtNLM"/>
    </source>
</evidence>
<feature type="domain" description="VPS28 C-terminal" evidence="2">
    <location>
        <begin position="31"/>
        <end position="127"/>
    </location>
</feature>